<dbReference type="InterPro" id="IPR015915">
    <property type="entry name" value="Kelch-typ_b-propeller"/>
</dbReference>
<keyword evidence="2" id="KW-1185">Reference proteome</keyword>
<evidence type="ECO:0000313" key="2">
    <source>
        <dbReference type="Proteomes" id="UP000076078"/>
    </source>
</evidence>
<dbReference type="InParanoid" id="A0A152A974"/>
<sequence length="516" mass="59884">MTVNTFKCENNLHQKSTELVCLECNLTVCSKCIKLHPSHLIVDQDEISNEMFGSDNVLPLLIEKRNNQKSYDTNIFENTVKEVSNNEIESLSKHFTTTRNLLKVKEENIKNTLKENYDENLKKFNDFVQTNKQEIEWSYDLLKVLDNPNPDTEDKVKFIQHYLMAEHLMENYGDLGILEYDVSHLIEKKDNLNEIIKTEINSTSLVCNTASVVKTEKQILNTILTFNYENGIEMYNMSTKTHTNVAGFTLNVNHPKSSDELLYQNASCPRDSFYFFNRNSYWSAKKIRGLDYSWNKGELSDPTATEDKQSILPSLSKLSTMFDGKSTIFLFGGYNSIDKSQSSQVSRFNIISEKFEILGDILLEPKQDIHLSLDVDAHHIYLIGGTSKAKTHHNTVDRFNTLTRKIERFLQIPKEIGDISGGCYCPLNKTIYLLSSDSRFHSYNTETKDYYQLNQPYEHTEIVKFLYDGQDTIYIINDYSLFQIYIYSFNIISKEWNLIPYEFGIFAHSSYFSLIK</sequence>
<gene>
    <name evidence="1" type="ORF">DLAC_00236</name>
</gene>
<dbReference type="SUPFAM" id="SSF117281">
    <property type="entry name" value="Kelch motif"/>
    <property type="match status" value="1"/>
</dbReference>
<name>A0A152A974_TIELA</name>
<dbReference type="EMBL" id="LODT01000001">
    <property type="protein sequence ID" value="KYR02773.1"/>
    <property type="molecule type" value="Genomic_DNA"/>
</dbReference>
<proteinExistence type="predicted"/>
<dbReference type="Proteomes" id="UP000076078">
    <property type="component" value="Unassembled WGS sequence"/>
</dbReference>
<dbReference type="AlphaFoldDB" id="A0A152A974"/>
<evidence type="ECO:0000313" key="1">
    <source>
        <dbReference type="EMBL" id="KYR02773.1"/>
    </source>
</evidence>
<dbReference type="SUPFAM" id="SSF57845">
    <property type="entry name" value="B-box zinc-binding domain"/>
    <property type="match status" value="1"/>
</dbReference>
<reference evidence="1 2" key="1">
    <citation type="submission" date="2015-12" db="EMBL/GenBank/DDBJ databases">
        <title>Dictyostelia acquired genes for synthesis and detection of signals that induce cell-type specialization by lateral gene transfer from prokaryotes.</title>
        <authorList>
            <person name="Gloeckner G."/>
            <person name="Schaap P."/>
        </authorList>
    </citation>
    <scope>NUCLEOTIDE SEQUENCE [LARGE SCALE GENOMIC DNA]</scope>
    <source>
        <strain evidence="1 2">TK</strain>
    </source>
</reference>
<protein>
    <submittedName>
        <fullName evidence="1">Uncharacterized protein</fullName>
    </submittedName>
</protein>
<organism evidence="1 2">
    <name type="scientific">Tieghemostelium lacteum</name>
    <name type="common">Slime mold</name>
    <name type="synonym">Dictyostelium lacteum</name>
    <dbReference type="NCBI Taxonomy" id="361077"/>
    <lineage>
        <taxon>Eukaryota</taxon>
        <taxon>Amoebozoa</taxon>
        <taxon>Evosea</taxon>
        <taxon>Eumycetozoa</taxon>
        <taxon>Dictyostelia</taxon>
        <taxon>Dictyosteliales</taxon>
        <taxon>Raperosteliaceae</taxon>
        <taxon>Tieghemostelium</taxon>
    </lineage>
</organism>
<dbReference type="OrthoDB" id="10251809at2759"/>
<comment type="caution">
    <text evidence="1">The sequence shown here is derived from an EMBL/GenBank/DDBJ whole genome shotgun (WGS) entry which is preliminary data.</text>
</comment>
<accession>A0A152A974</accession>
<dbReference type="Gene3D" id="2.120.10.80">
    <property type="entry name" value="Kelch-type beta propeller"/>
    <property type="match status" value="1"/>
</dbReference>